<sequence>MMTDDAATSSSKQTLQSDLGDRFLHVIRFDFVVWSVNEAPVCPVKQDFQGLVLDPVVVKNRFDPIHFGAILSCLSKYVEQANKHKRLEST</sequence>
<reference evidence="1 2" key="1">
    <citation type="journal article" date="2024" name="G3 (Bethesda)">
        <title>Genome assembly of Hibiscus sabdariffa L. provides insights into metabolisms of medicinal natural products.</title>
        <authorList>
            <person name="Kim T."/>
        </authorList>
    </citation>
    <scope>NUCLEOTIDE SEQUENCE [LARGE SCALE GENOMIC DNA]</scope>
    <source>
        <strain evidence="1">TK-2024</strain>
        <tissue evidence="1">Old leaves</tissue>
    </source>
</reference>
<proteinExistence type="predicted"/>
<keyword evidence="2" id="KW-1185">Reference proteome</keyword>
<evidence type="ECO:0000313" key="1">
    <source>
        <dbReference type="EMBL" id="KAK8587218.1"/>
    </source>
</evidence>
<dbReference type="EMBL" id="JBBPBM010000004">
    <property type="protein sequence ID" value="KAK8587218.1"/>
    <property type="molecule type" value="Genomic_DNA"/>
</dbReference>
<organism evidence="1 2">
    <name type="scientific">Hibiscus sabdariffa</name>
    <name type="common">roselle</name>
    <dbReference type="NCBI Taxonomy" id="183260"/>
    <lineage>
        <taxon>Eukaryota</taxon>
        <taxon>Viridiplantae</taxon>
        <taxon>Streptophyta</taxon>
        <taxon>Embryophyta</taxon>
        <taxon>Tracheophyta</taxon>
        <taxon>Spermatophyta</taxon>
        <taxon>Magnoliopsida</taxon>
        <taxon>eudicotyledons</taxon>
        <taxon>Gunneridae</taxon>
        <taxon>Pentapetalae</taxon>
        <taxon>rosids</taxon>
        <taxon>malvids</taxon>
        <taxon>Malvales</taxon>
        <taxon>Malvaceae</taxon>
        <taxon>Malvoideae</taxon>
        <taxon>Hibiscus</taxon>
    </lineage>
</organism>
<gene>
    <name evidence="1" type="ORF">V6N12_021724</name>
</gene>
<evidence type="ECO:0000313" key="2">
    <source>
        <dbReference type="Proteomes" id="UP001472677"/>
    </source>
</evidence>
<comment type="caution">
    <text evidence="1">The sequence shown here is derived from an EMBL/GenBank/DDBJ whole genome shotgun (WGS) entry which is preliminary data.</text>
</comment>
<protein>
    <submittedName>
        <fullName evidence="1">Uncharacterized protein</fullName>
    </submittedName>
</protein>
<name>A0ABR2FTA5_9ROSI</name>
<dbReference type="Proteomes" id="UP001472677">
    <property type="component" value="Unassembled WGS sequence"/>
</dbReference>
<accession>A0ABR2FTA5</accession>